<keyword evidence="4" id="KW-0158">Chromosome</keyword>
<dbReference type="GO" id="GO:0051382">
    <property type="term" value="P:kinetochore assembly"/>
    <property type="evidence" value="ECO:0007669"/>
    <property type="project" value="InterPro"/>
</dbReference>
<evidence type="ECO:0000256" key="6">
    <source>
        <dbReference type="ARBA" id="ARBA00023242"/>
    </source>
</evidence>
<dbReference type="AlphaFoldDB" id="A0A9P6UI29"/>
<dbReference type="InterPro" id="IPR020993">
    <property type="entry name" value="Centromere_CenpK"/>
</dbReference>
<dbReference type="GO" id="GO:0005634">
    <property type="term" value="C:nucleus"/>
    <property type="evidence" value="ECO:0007669"/>
    <property type="project" value="UniProtKB-SubCell"/>
</dbReference>
<dbReference type="Pfam" id="PF11802">
    <property type="entry name" value="CENP-K"/>
    <property type="match status" value="1"/>
</dbReference>
<keyword evidence="7" id="KW-0137">Centromere</keyword>
<sequence>MSQESSQRRQVVLETQAQVRELMRELTRFLSKHCPPVQPRNDDPTTFQLKDVLEDIMNLSVSQPSDPYVVLVPGEYYPPHIEQLINAGIAVRHPRDSQKLRLVDFYS</sequence>
<evidence type="ECO:0000256" key="4">
    <source>
        <dbReference type="ARBA" id="ARBA00022454"/>
    </source>
</evidence>
<evidence type="ECO:0000313" key="8">
    <source>
        <dbReference type="EMBL" id="KAG0301111.1"/>
    </source>
</evidence>
<evidence type="ECO:0000256" key="7">
    <source>
        <dbReference type="ARBA" id="ARBA00023328"/>
    </source>
</evidence>
<dbReference type="OrthoDB" id="9445768at2759"/>
<organism evidence="8 9">
    <name type="scientific">Dissophora globulifera</name>
    <dbReference type="NCBI Taxonomy" id="979702"/>
    <lineage>
        <taxon>Eukaryota</taxon>
        <taxon>Fungi</taxon>
        <taxon>Fungi incertae sedis</taxon>
        <taxon>Mucoromycota</taxon>
        <taxon>Mortierellomycotina</taxon>
        <taxon>Mortierellomycetes</taxon>
        <taxon>Mortierellales</taxon>
        <taxon>Mortierellaceae</taxon>
        <taxon>Dissophora</taxon>
    </lineage>
</organism>
<dbReference type="PANTHER" id="PTHR14401:SF6">
    <property type="entry name" value="CENTROMERE PROTEIN K"/>
    <property type="match status" value="1"/>
</dbReference>
<keyword evidence="5" id="KW-0175">Coiled coil</keyword>
<evidence type="ECO:0000256" key="5">
    <source>
        <dbReference type="ARBA" id="ARBA00023054"/>
    </source>
</evidence>
<dbReference type="GO" id="GO:0000070">
    <property type="term" value="P:mitotic sister chromatid segregation"/>
    <property type="evidence" value="ECO:0007669"/>
    <property type="project" value="TreeGrafter"/>
</dbReference>
<evidence type="ECO:0000313" key="9">
    <source>
        <dbReference type="Proteomes" id="UP000738325"/>
    </source>
</evidence>
<comment type="similarity">
    <text evidence="3">Belongs to the CENP-K/MCM22 family.</text>
</comment>
<protein>
    <submittedName>
        <fullName evidence="8">Uncharacterized protein</fullName>
    </submittedName>
</protein>
<evidence type="ECO:0000256" key="1">
    <source>
        <dbReference type="ARBA" id="ARBA00004123"/>
    </source>
</evidence>
<gene>
    <name evidence="8" type="ORF">BGZ99_003561</name>
</gene>
<accession>A0A9P6UI29</accession>
<keyword evidence="9" id="KW-1185">Reference proteome</keyword>
<keyword evidence="6" id="KW-0539">Nucleus</keyword>
<dbReference type="EMBL" id="JAAAIP010002232">
    <property type="protein sequence ID" value="KAG0301111.1"/>
    <property type="molecule type" value="Genomic_DNA"/>
</dbReference>
<reference evidence="8" key="1">
    <citation type="journal article" date="2020" name="Fungal Divers.">
        <title>Resolving the Mortierellaceae phylogeny through synthesis of multi-gene phylogenetics and phylogenomics.</title>
        <authorList>
            <person name="Vandepol N."/>
            <person name="Liber J."/>
            <person name="Desiro A."/>
            <person name="Na H."/>
            <person name="Kennedy M."/>
            <person name="Barry K."/>
            <person name="Grigoriev I.V."/>
            <person name="Miller A.N."/>
            <person name="O'Donnell K."/>
            <person name="Stajich J.E."/>
            <person name="Bonito G."/>
        </authorList>
    </citation>
    <scope>NUCLEOTIDE SEQUENCE</scope>
    <source>
        <strain evidence="8">REB-010B</strain>
    </source>
</reference>
<dbReference type="PANTHER" id="PTHR14401">
    <property type="entry name" value="CENTROMERE PROTEIN K"/>
    <property type="match status" value="1"/>
</dbReference>
<evidence type="ECO:0000256" key="3">
    <source>
        <dbReference type="ARBA" id="ARBA00005795"/>
    </source>
</evidence>
<dbReference type="GO" id="GO:0000775">
    <property type="term" value="C:chromosome, centromeric region"/>
    <property type="evidence" value="ECO:0007669"/>
    <property type="project" value="UniProtKB-SubCell"/>
</dbReference>
<name>A0A9P6UI29_9FUNG</name>
<dbReference type="Proteomes" id="UP000738325">
    <property type="component" value="Unassembled WGS sequence"/>
</dbReference>
<proteinExistence type="inferred from homology"/>
<comment type="subcellular location">
    <subcellularLocation>
        <location evidence="2">Chromosome</location>
        <location evidence="2">Centromere</location>
    </subcellularLocation>
    <subcellularLocation>
        <location evidence="1">Nucleus</location>
    </subcellularLocation>
</comment>
<comment type="caution">
    <text evidence="8">The sequence shown here is derived from an EMBL/GenBank/DDBJ whole genome shotgun (WGS) entry which is preliminary data.</text>
</comment>
<evidence type="ECO:0000256" key="2">
    <source>
        <dbReference type="ARBA" id="ARBA00004584"/>
    </source>
</evidence>